<organism evidence="1">
    <name type="scientific">Hexamita inflata</name>
    <dbReference type="NCBI Taxonomy" id="28002"/>
    <lineage>
        <taxon>Eukaryota</taxon>
        <taxon>Metamonada</taxon>
        <taxon>Diplomonadida</taxon>
        <taxon>Hexamitidae</taxon>
        <taxon>Hexamitinae</taxon>
        <taxon>Hexamita</taxon>
    </lineage>
</organism>
<comment type="caution">
    <text evidence="1">The sequence shown here is derived from an EMBL/GenBank/DDBJ whole genome shotgun (WGS) entry which is preliminary data.</text>
</comment>
<keyword evidence="3" id="KW-1185">Reference proteome</keyword>
<proteinExistence type="predicted"/>
<gene>
    <name evidence="1" type="ORF">HINF_LOCUS61546</name>
    <name evidence="2" type="ORF">HINF_LOCUS70420</name>
</gene>
<sequence>MAEINESEILARCIPFKSYNKYVFKNHKIDPITLKLYKYDKAIPLKTASNKTSLVYFTSDINYDQVVVYTSQLQKGKYNNCENYLEQVEEYNQYAEIIKTKFGMYAHGQQPMIPE</sequence>
<reference evidence="2 3" key="2">
    <citation type="submission" date="2024-07" db="EMBL/GenBank/DDBJ databases">
        <authorList>
            <person name="Akdeniz Z."/>
        </authorList>
    </citation>
    <scope>NUCLEOTIDE SEQUENCE [LARGE SCALE GENOMIC DNA]</scope>
</reference>
<accession>A0AA86V2P6</accession>
<evidence type="ECO:0000313" key="1">
    <source>
        <dbReference type="EMBL" id="CAI9973901.1"/>
    </source>
</evidence>
<protein>
    <submittedName>
        <fullName evidence="2">Hypothetical_protein</fullName>
    </submittedName>
</protein>
<dbReference type="Proteomes" id="UP001642409">
    <property type="component" value="Unassembled WGS sequence"/>
</dbReference>
<dbReference type="AlphaFoldDB" id="A0AA86V2P6"/>
<reference evidence="1" key="1">
    <citation type="submission" date="2023-06" db="EMBL/GenBank/DDBJ databases">
        <authorList>
            <person name="Kurt Z."/>
        </authorList>
    </citation>
    <scope>NUCLEOTIDE SEQUENCE</scope>
</reference>
<dbReference type="EMBL" id="CAXDID020000527">
    <property type="protein sequence ID" value="CAL6100152.1"/>
    <property type="molecule type" value="Genomic_DNA"/>
</dbReference>
<name>A0AA86V2P6_9EUKA</name>
<evidence type="ECO:0000313" key="2">
    <source>
        <dbReference type="EMBL" id="CAL6100152.1"/>
    </source>
</evidence>
<evidence type="ECO:0000313" key="3">
    <source>
        <dbReference type="Proteomes" id="UP001642409"/>
    </source>
</evidence>
<dbReference type="EMBL" id="CATOUU010001128">
    <property type="protein sequence ID" value="CAI9973901.1"/>
    <property type="molecule type" value="Genomic_DNA"/>
</dbReference>